<dbReference type="PANTHER" id="PTHR13049">
    <property type="entry name" value="DUF814-RELATED"/>
    <property type="match status" value="1"/>
</dbReference>
<dbReference type="InterPro" id="IPR008532">
    <property type="entry name" value="NFACT_RNA-bd"/>
</dbReference>
<proteinExistence type="inferred from homology"/>
<accession>A0A6C0E962</accession>
<dbReference type="Pfam" id="PF05670">
    <property type="entry name" value="NFACT-R_1"/>
    <property type="match status" value="1"/>
</dbReference>
<feature type="domain" description="NFACT RNA-binding" evidence="2">
    <location>
        <begin position="13"/>
        <end position="106"/>
    </location>
</feature>
<evidence type="ECO:0000313" key="3">
    <source>
        <dbReference type="EMBL" id="QHT23965.1"/>
    </source>
</evidence>
<dbReference type="EMBL" id="MN739736">
    <property type="protein sequence ID" value="QHT23965.1"/>
    <property type="molecule type" value="Genomic_DNA"/>
</dbReference>
<evidence type="ECO:0000256" key="1">
    <source>
        <dbReference type="ARBA" id="ARBA00008998"/>
    </source>
</evidence>
<protein>
    <recommendedName>
        <fullName evidence="2">NFACT RNA-binding domain-containing protein</fullName>
    </recommendedName>
</protein>
<organism evidence="3">
    <name type="scientific">viral metagenome</name>
    <dbReference type="NCBI Taxonomy" id="1070528"/>
    <lineage>
        <taxon>unclassified sequences</taxon>
        <taxon>metagenomes</taxon>
        <taxon>organismal metagenomes</taxon>
    </lineage>
</organism>
<sequence length="116" mass="13096">MKTEIVVFEHIDSDVVYYIGTNANDNHSVIDKGTPNDLWFHIVNVPSCHVVVKLPDEYDKKELRSIIKKGSLLCKQNTKRVASLDNVEIMYAPIKNISKTHVAGEVVVSKYKSIVI</sequence>
<dbReference type="PANTHER" id="PTHR13049:SF2">
    <property type="entry name" value="COILED-COIL DOMAIN-CONTAINING PROTEIN 25"/>
    <property type="match status" value="1"/>
</dbReference>
<dbReference type="InterPro" id="IPR039730">
    <property type="entry name" value="Jlp2/Ccd25"/>
</dbReference>
<evidence type="ECO:0000259" key="2">
    <source>
        <dbReference type="Pfam" id="PF05670"/>
    </source>
</evidence>
<comment type="similarity">
    <text evidence="1">Belongs to the CCDC25 family.</text>
</comment>
<reference evidence="3" key="1">
    <citation type="journal article" date="2020" name="Nature">
        <title>Giant virus diversity and host interactions through global metagenomics.</title>
        <authorList>
            <person name="Schulz F."/>
            <person name="Roux S."/>
            <person name="Paez-Espino D."/>
            <person name="Jungbluth S."/>
            <person name="Walsh D.A."/>
            <person name="Denef V.J."/>
            <person name="McMahon K.D."/>
            <person name="Konstantinidis K.T."/>
            <person name="Eloe-Fadrosh E.A."/>
            <person name="Kyrpides N.C."/>
            <person name="Woyke T."/>
        </authorList>
    </citation>
    <scope>NUCLEOTIDE SEQUENCE</scope>
    <source>
        <strain evidence="3">GVMAG-M-3300023179-132</strain>
    </source>
</reference>
<name>A0A6C0E962_9ZZZZ</name>
<dbReference type="AlphaFoldDB" id="A0A6C0E962"/>